<keyword evidence="3" id="KW-1185">Reference proteome</keyword>
<evidence type="ECO:0000313" key="3">
    <source>
        <dbReference type="Proteomes" id="UP001189429"/>
    </source>
</evidence>
<accession>A0ABN9VAU2</accession>
<gene>
    <name evidence="2" type="ORF">PCOR1329_LOCUS56082</name>
</gene>
<protein>
    <submittedName>
        <fullName evidence="2">Uncharacterized protein</fullName>
    </submittedName>
</protein>
<reference evidence="2" key="1">
    <citation type="submission" date="2023-10" db="EMBL/GenBank/DDBJ databases">
        <authorList>
            <person name="Chen Y."/>
            <person name="Shah S."/>
            <person name="Dougan E. K."/>
            <person name="Thang M."/>
            <person name="Chan C."/>
        </authorList>
    </citation>
    <scope>NUCLEOTIDE SEQUENCE [LARGE SCALE GENOMIC DNA]</scope>
</reference>
<comment type="caution">
    <text evidence="2">The sequence shown here is derived from an EMBL/GenBank/DDBJ whole genome shotgun (WGS) entry which is preliminary data.</text>
</comment>
<dbReference type="EMBL" id="CAUYUJ010016893">
    <property type="protein sequence ID" value="CAK0869837.1"/>
    <property type="molecule type" value="Genomic_DNA"/>
</dbReference>
<name>A0ABN9VAU2_9DINO</name>
<feature type="region of interest" description="Disordered" evidence="1">
    <location>
        <begin position="68"/>
        <end position="90"/>
    </location>
</feature>
<evidence type="ECO:0000256" key="1">
    <source>
        <dbReference type="SAM" id="MobiDB-lite"/>
    </source>
</evidence>
<feature type="non-terminal residue" evidence="2">
    <location>
        <position position="125"/>
    </location>
</feature>
<evidence type="ECO:0000313" key="2">
    <source>
        <dbReference type="EMBL" id="CAK0869837.1"/>
    </source>
</evidence>
<sequence>VKATDATWLARPNLSEEAYQIEGDETVKRLAVRVTGTPTIAARRVTAAVGALNIGNRGRERIAVEDAQGLHEEQHVSEDKSPPQLTAREGHPAKIEWGRAALQKLVIDFQRTEQLVSGAAAGRRL</sequence>
<organism evidence="2 3">
    <name type="scientific">Prorocentrum cordatum</name>
    <dbReference type="NCBI Taxonomy" id="2364126"/>
    <lineage>
        <taxon>Eukaryota</taxon>
        <taxon>Sar</taxon>
        <taxon>Alveolata</taxon>
        <taxon>Dinophyceae</taxon>
        <taxon>Prorocentrales</taxon>
        <taxon>Prorocentraceae</taxon>
        <taxon>Prorocentrum</taxon>
    </lineage>
</organism>
<dbReference type="Proteomes" id="UP001189429">
    <property type="component" value="Unassembled WGS sequence"/>
</dbReference>
<proteinExistence type="predicted"/>
<feature type="non-terminal residue" evidence="2">
    <location>
        <position position="1"/>
    </location>
</feature>
<feature type="compositionally biased region" description="Basic and acidic residues" evidence="1">
    <location>
        <begin position="68"/>
        <end position="81"/>
    </location>
</feature>